<name>A0A1G2CQ54_9BACT</name>
<proteinExistence type="inferred from homology"/>
<organism evidence="5 6">
    <name type="scientific">Candidatus Liptonbacteria bacterium RIFOXYB1_FULL_36_10</name>
    <dbReference type="NCBI Taxonomy" id="1798654"/>
    <lineage>
        <taxon>Bacteria</taxon>
        <taxon>Candidatus Liptoniibacteriota</taxon>
    </lineage>
</organism>
<dbReference type="InterPro" id="IPR004437">
    <property type="entry name" value="ParB/RepB/Spo0J"/>
</dbReference>
<gene>
    <name evidence="5" type="ORF">A2390_03160</name>
</gene>
<dbReference type="Pfam" id="PF17762">
    <property type="entry name" value="HTH_ParB"/>
    <property type="match status" value="1"/>
</dbReference>
<reference evidence="5 6" key="1">
    <citation type="journal article" date="2016" name="Nat. Commun.">
        <title>Thousands of microbial genomes shed light on interconnected biogeochemical processes in an aquifer system.</title>
        <authorList>
            <person name="Anantharaman K."/>
            <person name="Brown C.T."/>
            <person name="Hug L.A."/>
            <person name="Sharon I."/>
            <person name="Castelle C.J."/>
            <person name="Probst A.J."/>
            <person name="Thomas B.C."/>
            <person name="Singh A."/>
            <person name="Wilkins M.J."/>
            <person name="Karaoz U."/>
            <person name="Brodie E.L."/>
            <person name="Williams K.H."/>
            <person name="Hubbard S.S."/>
            <person name="Banfield J.F."/>
        </authorList>
    </citation>
    <scope>NUCLEOTIDE SEQUENCE [LARGE SCALE GENOMIC DNA]</scope>
</reference>
<dbReference type="Proteomes" id="UP000178599">
    <property type="component" value="Unassembled WGS sequence"/>
</dbReference>
<dbReference type="GO" id="GO:0005694">
    <property type="term" value="C:chromosome"/>
    <property type="evidence" value="ECO:0007669"/>
    <property type="project" value="TreeGrafter"/>
</dbReference>
<sequence>MKSSLTEEKEKNSFSNHIFFLEIEKIKPNPFQPRRYFDETALKELSSSIREFGVIQPLVVTKNEIETPTGTDVEYELIAGERRLLASKMAGLERVPAIIKGVTPKKEKLEMAVIENLQRENLNPIETARAFSRLQDEYAMTQREIASRLGKSREVVANTIRLLSLPSQMQEAVEKGQISESQARLLLSISDITVQQNLFNEILRNSLSVRELRNRIISINARANAVERFSEVDPEIKYIQERLAEILGAKVRVEKSGDSGKITISFNSSEELKGIIEKVVKEKL</sequence>
<dbReference type="SUPFAM" id="SSF110849">
    <property type="entry name" value="ParB/Sulfiredoxin"/>
    <property type="match status" value="1"/>
</dbReference>
<evidence type="ECO:0000256" key="3">
    <source>
        <dbReference type="ARBA" id="ARBA00023125"/>
    </source>
</evidence>
<dbReference type="PANTHER" id="PTHR33375:SF1">
    <property type="entry name" value="CHROMOSOME-PARTITIONING PROTEIN PARB-RELATED"/>
    <property type="match status" value="1"/>
</dbReference>
<evidence type="ECO:0000256" key="1">
    <source>
        <dbReference type="ARBA" id="ARBA00006295"/>
    </source>
</evidence>
<dbReference type="Pfam" id="PF23552">
    <property type="entry name" value="ParB_C"/>
    <property type="match status" value="1"/>
</dbReference>
<dbReference type="FunFam" id="3.90.1530.30:FF:000001">
    <property type="entry name" value="Chromosome partitioning protein ParB"/>
    <property type="match status" value="1"/>
</dbReference>
<dbReference type="InterPro" id="IPR041468">
    <property type="entry name" value="HTH_ParB/Spo0J"/>
</dbReference>
<dbReference type="PANTHER" id="PTHR33375">
    <property type="entry name" value="CHROMOSOME-PARTITIONING PROTEIN PARB-RELATED"/>
    <property type="match status" value="1"/>
</dbReference>
<dbReference type="SMART" id="SM00470">
    <property type="entry name" value="ParB"/>
    <property type="match status" value="1"/>
</dbReference>
<keyword evidence="2" id="KW-0159">Chromosome partition</keyword>
<evidence type="ECO:0000313" key="5">
    <source>
        <dbReference type="EMBL" id="OGZ03387.1"/>
    </source>
</evidence>
<dbReference type="InterPro" id="IPR057240">
    <property type="entry name" value="ParB_dimer_C"/>
</dbReference>
<comment type="similarity">
    <text evidence="1">Belongs to the ParB family.</text>
</comment>
<dbReference type="InterPro" id="IPR003115">
    <property type="entry name" value="ParB_N"/>
</dbReference>
<dbReference type="Gene3D" id="1.10.10.2830">
    <property type="match status" value="1"/>
</dbReference>
<dbReference type="GO" id="GO:0007059">
    <property type="term" value="P:chromosome segregation"/>
    <property type="evidence" value="ECO:0007669"/>
    <property type="project" value="UniProtKB-KW"/>
</dbReference>
<comment type="caution">
    <text evidence="5">The sequence shown here is derived from an EMBL/GenBank/DDBJ whole genome shotgun (WGS) entry which is preliminary data.</text>
</comment>
<feature type="domain" description="ParB-like N-terminal" evidence="4">
    <location>
        <begin position="19"/>
        <end position="117"/>
    </location>
</feature>
<keyword evidence="3" id="KW-0238">DNA-binding</keyword>
<dbReference type="Gene3D" id="3.90.1530.30">
    <property type="match status" value="1"/>
</dbReference>
<evidence type="ECO:0000256" key="2">
    <source>
        <dbReference type="ARBA" id="ARBA00022829"/>
    </source>
</evidence>
<dbReference type="NCBIfam" id="TIGR00180">
    <property type="entry name" value="parB_part"/>
    <property type="match status" value="1"/>
</dbReference>
<protein>
    <recommendedName>
        <fullName evidence="4">ParB-like N-terminal domain-containing protein</fullName>
    </recommendedName>
</protein>
<accession>A0A1G2CQ54</accession>
<dbReference type="GO" id="GO:0003677">
    <property type="term" value="F:DNA binding"/>
    <property type="evidence" value="ECO:0007669"/>
    <property type="project" value="UniProtKB-KW"/>
</dbReference>
<dbReference type="CDD" id="cd16393">
    <property type="entry name" value="SPO0J_N"/>
    <property type="match status" value="1"/>
</dbReference>
<dbReference type="AlphaFoldDB" id="A0A1G2CQ54"/>
<evidence type="ECO:0000259" key="4">
    <source>
        <dbReference type="SMART" id="SM00470"/>
    </source>
</evidence>
<evidence type="ECO:0000313" key="6">
    <source>
        <dbReference type="Proteomes" id="UP000178599"/>
    </source>
</evidence>
<dbReference type="InterPro" id="IPR036086">
    <property type="entry name" value="ParB/Sulfiredoxin_sf"/>
</dbReference>
<dbReference type="EMBL" id="MHLE01000004">
    <property type="protein sequence ID" value="OGZ03387.1"/>
    <property type="molecule type" value="Genomic_DNA"/>
</dbReference>
<dbReference type="Pfam" id="PF02195">
    <property type="entry name" value="ParB_N"/>
    <property type="match status" value="1"/>
</dbReference>
<dbReference type="FunFam" id="1.10.10.2830:FF:000001">
    <property type="entry name" value="Chromosome partitioning protein ParB"/>
    <property type="match status" value="1"/>
</dbReference>
<dbReference type="InterPro" id="IPR050336">
    <property type="entry name" value="Chromosome_partition/occlusion"/>
</dbReference>